<dbReference type="PANTHER" id="PTHR34982">
    <property type="entry name" value="YOP PROTEINS TRANSLOCATION PROTEIN L"/>
    <property type="match status" value="1"/>
</dbReference>
<keyword evidence="1" id="KW-0813">Transport</keyword>
<organism evidence="3 4">
    <name type="scientific">Pseudomonas lutea</name>
    <dbReference type="NCBI Taxonomy" id="243924"/>
    <lineage>
        <taxon>Bacteria</taxon>
        <taxon>Pseudomonadati</taxon>
        <taxon>Pseudomonadota</taxon>
        <taxon>Gammaproteobacteria</taxon>
        <taxon>Pseudomonadales</taxon>
        <taxon>Pseudomonadaceae</taxon>
        <taxon>Pseudomonas</taxon>
    </lineage>
</organism>
<evidence type="ECO:0000313" key="3">
    <source>
        <dbReference type="EMBL" id="KGF65137.1"/>
    </source>
</evidence>
<dbReference type="InterPro" id="IPR051472">
    <property type="entry name" value="T3SS_Stator/FliH"/>
</dbReference>
<name>A0A9X0EG14_9PSED</name>
<evidence type="ECO:0000313" key="4">
    <source>
        <dbReference type="Proteomes" id="UP000029719"/>
    </source>
</evidence>
<evidence type="ECO:0000256" key="2">
    <source>
        <dbReference type="ARBA" id="ARBA00022927"/>
    </source>
</evidence>
<comment type="caution">
    <text evidence="3">The sequence shown here is derived from an EMBL/GenBank/DDBJ whole genome shotgun (WGS) entry which is preliminary data.</text>
</comment>
<dbReference type="RefSeq" id="WP_037010110.1">
    <property type="nucleotide sequence ID" value="NZ_JRMB01000001.1"/>
</dbReference>
<dbReference type="OrthoDB" id="6859370at2"/>
<dbReference type="Pfam" id="PF06635">
    <property type="entry name" value="T3SS_SCTL"/>
    <property type="match status" value="1"/>
</dbReference>
<sequence>MSALPNRPALRILRAEQADLWIDGYAFIEAAEAHAVSIRQDSEQWLQAAREAGFESARLQGAEEVSLLLTRTAQQVDAWLSGLEASLADLALGIAREVLDDMDDAERILRCTRKALGAFRQDQALTLWVAPADARAVRERLHAGIDQLPAIVVESDEQLPPGQARLSSPVGSVELGLDAQLTNLRRSLLPFTDEAHA</sequence>
<dbReference type="EMBL" id="JRMB01000001">
    <property type="protein sequence ID" value="KGF65137.1"/>
    <property type="molecule type" value="Genomic_DNA"/>
</dbReference>
<accession>A0A9X0EG14</accession>
<dbReference type="AlphaFoldDB" id="A0A9X0EG14"/>
<keyword evidence="2" id="KW-0653">Protein transport</keyword>
<protein>
    <submittedName>
        <fullName evidence="3">Type III secretion protein</fullName>
    </submittedName>
</protein>
<reference evidence="3 4" key="1">
    <citation type="submission" date="2014-09" db="EMBL/GenBank/DDBJ databases">
        <title>Genome sequence of Pseudomonas lutea strain DSM 17257T.</title>
        <authorList>
            <person name="Kwak Y."/>
            <person name="Shin J.-H."/>
        </authorList>
    </citation>
    <scope>NUCLEOTIDE SEQUENCE [LARGE SCALE GENOMIC DNA]</scope>
    <source>
        <strain evidence="3 4">DSM 17257</strain>
    </source>
</reference>
<gene>
    <name evidence="3" type="ORF">LT42_04050</name>
</gene>
<dbReference type="PANTHER" id="PTHR34982:SF1">
    <property type="entry name" value="FLAGELLAR ASSEMBLY PROTEIN FLIH"/>
    <property type="match status" value="1"/>
</dbReference>
<proteinExistence type="predicted"/>
<dbReference type="GO" id="GO:0005829">
    <property type="term" value="C:cytosol"/>
    <property type="evidence" value="ECO:0007669"/>
    <property type="project" value="TreeGrafter"/>
</dbReference>
<dbReference type="GO" id="GO:0015031">
    <property type="term" value="P:protein transport"/>
    <property type="evidence" value="ECO:0007669"/>
    <property type="project" value="UniProtKB-KW"/>
</dbReference>
<evidence type="ECO:0000256" key="1">
    <source>
        <dbReference type="ARBA" id="ARBA00022448"/>
    </source>
</evidence>
<dbReference type="InterPro" id="IPR010586">
    <property type="entry name" value="T3SS_stator_protein"/>
</dbReference>
<dbReference type="Proteomes" id="UP000029719">
    <property type="component" value="Unassembled WGS sequence"/>
</dbReference>